<dbReference type="EMBL" id="JAVXUO010000203">
    <property type="protein sequence ID" value="KAK2994471.1"/>
    <property type="molecule type" value="Genomic_DNA"/>
</dbReference>
<dbReference type="Pfam" id="PF00400">
    <property type="entry name" value="WD40"/>
    <property type="match status" value="1"/>
</dbReference>
<evidence type="ECO:0000256" key="1">
    <source>
        <dbReference type="ARBA" id="ARBA00004604"/>
    </source>
</evidence>
<dbReference type="Gene3D" id="2.130.10.10">
    <property type="entry name" value="YVTN repeat-like/Quinoprotein amine dehydrogenase"/>
    <property type="match status" value="1"/>
</dbReference>
<comment type="subcellular location">
    <subcellularLocation>
        <location evidence="1">Nucleus</location>
        <location evidence="1">Nucleolus</location>
    </subcellularLocation>
</comment>
<dbReference type="PROSITE" id="PS50294">
    <property type="entry name" value="WD_REPEATS_REGION"/>
    <property type="match status" value="1"/>
</dbReference>
<dbReference type="SUPFAM" id="SSF50978">
    <property type="entry name" value="WD40 repeat-like"/>
    <property type="match status" value="1"/>
</dbReference>
<evidence type="ECO:0000256" key="4">
    <source>
        <dbReference type="ARBA" id="ARBA00023242"/>
    </source>
</evidence>
<dbReference type="GO" id="GO:0005730">
    <property type="term" value="C:nucleolus"/>
    <property type="evidence" value="ECO:0007669"/>
    <property type="project" value="UniProtKB-SubCell"/>
</dbReference>
<feature type="repeat" description="WD" evidence="5">
    <location>
        <begin position="120"/>
        <end position="161"/>
    </location>
</feature>
<dbReference type="InterPro" id="IPR015943">
    <property type="entry name" value="WD40/YVTN_repeat-like_dom_sf"/>
</dbReference>
<keyword evidence="3" id="KW-0677">Repeat</keyword>
<keyword evidence="8" id="KW-1185">Reference proteome</keyword>
<dbReference type="InterPro" id="IPR036322">
    <property type="entry name" value="WD40_repeat_dom_sf"/>
</dbReference>
<keyword evidence="2 5" id="KW-0853">WD repeat</keyword>
<sequence>MELEGEVQGEFSNNVMCLLTDPEGSPLGAPMFLPQNDGPIELQQMVNKLLKNEERLPYAFYVSDKELVVQLGSYLQQHKVSVEKVLTIVYQPQAVFRIRPVNRCSSTIAALSYSVSLTIATGHTEAVLSVAFSPDGKQLASGSGDTTVRLWDLNTQTPLFTCTARGAELDRNKSTGYSPKEEKISIKMD</sequence>
<accession>A0AA88UTW0</accession>
<evidence type="ECO:0000256" key="2">
    <source>
        <dbReference type="ARBA" id="ARBA00022574"/>
    </source>
</evidence>
<dbReference type="PANTHER" id="PTHR19848">
    <property type="entry name" value="WD40 REPEAT PROTEIN"/>
    <property type="match status" value="1"/>
</dbReference>
<evidence type="ECO:0000313" key="8">
    <source>
        <dbReference type="Proteomes" id="UP001187471"/>
    </source>
</evidence>
<evidence type="ECO:0000256" key="5">
    <source>
        <dbReference type="PROSITE-ProRule" id="PRU00221"/>
    </source>
</evidence>
<dbReference type="InterPro" id="IPR012972">
    <property type="entry name" value="NLE"/>
</dbReference>
<dbReference type="SMART" id="SM00320">
    <property type="entry name" value="WD40"/>
    <property type="match status" value="1"/>
</dbReference>
<evidence type="ECO:0000256" key="3">
    <source>
        <dbReference type="ARBA" id="ARBA00022737"/>
    </source>
</evidence>
<dbReference type="InterPro" id="IPR019775">
    <property type="entry name" value="WD40_repeat_CS"/>
</dbReference>
<reference evidence="7" key="1">
    <citation type="submission" date="2022-12" db="EMBL/GenBank/DDBJ databases">
        <title>Draft genome assemblies for two species of Escallonia (Escalloniales).</title>
        <authorList>
            <person name="Chanderbali A."/>
            <person name="Dervinis C."/>
            <person name="Anghel I."/>
            <person name="Soltis D."/>
            <person name="Soltis P."/>
            <person name="Zapata F."/>
        </authorList>
    </citation>
    <scope>NUCLEOTIDE SEQUENCE</scope>
    <source>
        <strain evidence="7">UCBG92.1500</strain>
        <tissue evidence="7">Leaf</tissue>
    </source>
</reference>
<dbReference type="PANTHER" id="PTHR19848:SF0">
    <property type="entry name" value="NOTCHLESS PROTEIN HOMOLOG 1"/>
    <property type="match status" value="1"/>
</dbReference>
<dbReference type="PROSITE" id="PS00678">
    <property type="entry name" value="WD_REPEATS_1"/>
    <property type="match status" value="1"/>
</dbReference>
<dbReference type="InterPro" id="IPR001680">
    <property type="entry name" value="WD40_rpt"/>
</dbReference>
<organism evidence="7 8">
    <name type="scientific">Escallonia rubra</name>
    <dbReference type="NCBI Taxonomy" id="112253"/>
    <lineage>
        <taxon>Eukaryota</taxon>
        <taxon>Viridiplantae</taxon>
        <taxon>Streptophyta</taxon>
        <taxon>Embryophyta</taxon>
        <taxon>Tracheophyta</taxon>
        <taxon>Spermatophyta</taxon>
        <taxon>Magnoliopsida</taxon>
        <taxon>eudicotyledons</taxon>
        <taxon>Gunneridae</taxon>
        <taxon>Pentapetalae</taxon>
        <taxon>asterids</taxon>
        <taxon>campanulids</taxon>
        <taxon>Escalloniales</taxon>
        <taxon>Escalloniaceae</taxon>
        <taxon>Escallonia</taxon>
    </lineage>
</organism>
<dbReference type="Proteomes" id="UP001187471">
    <property type="component" value="Unassembled WGS sequence"/>
</dbReference>
<dbReference type="GO" id="GO:0000027">
    <property type="term" value="P:ribosomal large subunit assembly"/>
    <property type="evidence" value="ECO:0007669"/>
    <property type="project" value="TreeGrafter"/>
</dbReference>
<dbReference type="AlphaFoldDB" id="A0AA88UTW0"/>
<proteinExistence type="predicted"/>
<name>A0AA88UTW0_9ASTE</name>
<keyword evidence="4" id="KW-0539">Nucleus</keyword>
<dbReference type="Pfam" id="PF08154">
    <property type="entry name" value="NLE"/>
    <property type="match status" value="1"/>
</dbReference>
<comment type="caution">
    <text evidence="7">The sequence shown here is derived from an EMBL/GenBank/DDBJ whole genome shotgun (WGS) entry which is preliminary data.</text>
</comment>
<evidence type="ECO:0000259" key="6">
    <source>
        <dbReference type="Pfam" id="PF08154"/>
    </source>
</evidence>
<protein>
    <recommendedName>
        <fullName evidence="6">NLE domain-containing protein</fullName>
    </recommendedName>
</protein>
<dbReference type="PROSITE" id="PS50082">
    <property type="entry name" value="WD_REPEATS_2"/>
    <property type="match status" value="1"/>
</dbReference>
<feature type="domain" description="NLE" evidence="6">
    <location>
        <begin position="15"/>
        <end position="75"/>
    </location>
</feature>
<evidence type="ECO:0000313" key="7">
    <source>
        <dbReference type="EMBL" id="KAK2994471.1"/>
    </source>
</evidence>
<gene>
    <name evidence="7" type="ORF">RJ640_008839</name>
</gene>